<organism evidence="2 3">
    <name type="scientific">Candidatus Desulfolinea nitratireducens</name>
    <dbReference type="NCBI Taxonomy" id="2841698"/>
    <lineage>
        <taxon>Bacteria</taxon>
        <taxon>Bacillati</taxon>
        <taxon>Chloroflexota</taxon>
        <taxon>Anaerolineae</taxon>
        <taxon>Anaerolineales</taxon>
        <taxon>Anaerolineales incertae sedis</taxon>
        <taxon>Candidatus Desulfolinea</taxon>
    </lineage>
</organism>
<gene>
    <name evidence="2" type="ORF">H8E29_12325</name>
</gene>
<feature type="transmembrane region" description="Helical" evidence="1">
    <location>
        <begin position="423"/>
        <end position="444"/>
    </location>
</feature>
<comment type="caution">
    <text evidence="2">The sequence shown here is derived from an EMBL/GenBank/DDBJ whole genome shotgun (WGS) entry which is preliminary data.</text>
</comment>
<keyword evidence="1" id="KW-1133">Transmembrane helix</keyword>
<dbReference type="EMBL" id="JACNJN010000137">
    <property type="protein sequence ID" value="MBC8336045.1"/>
    <property type="molecule type" value="Genomic_DNA"/>
</dbReference>
<feature type="transmembrane region" description="Helical" evidence="1">
    <location>
        <begin position="142"/>
        <end position="161"/>
    </location>
</feature>
<name>A0A8J6TIQ0_9CHLR</name>
<reference evidence="2 3" key="1">
    <citation type="submission" date="2020-08" db="EMBL/GenBank/DDBJ databases">
        <title>Bridging the membrane lipid divide: bacteria of the FCB group superphylum have the potential to synthesize archaeal ether lipids.</title>
        <authorList>
            <person name="Villanueva L."/>
            <person name="Von Meijenfeldt F.A.B."/>
            <person name="Westbye A.B."/>
            <person name="Yadav S."/>
            <person name="Hopmans E.C."/>
            <person name="Dutilh B.E."/>
            <person name="Sinninghe Damste J.S."/>
        </authorList>
    </citation>
    <scope>NUCLEOTIDE SEQUENCE [LARGE SCALE GENOMIC DNA]</scope>
    <source>
        <strain evidence="2">NIOZ-UU36</strain>
    </source>
</reference>
<feature type="transmembrane region" description="Helical" evidence="1">
    <location>
        <begin position="117"/>
        <end position="136"/>
    </location>
</feature>
<protein>
    <submittedName>
        <fullName evidence="2">Uncharacterized protein</fullName>
    </submittedName>
</protein>
<feature type="transmembrane region" description="Helical" evidence="1">
    <location>
        <begin position="220"/>
        <end position="240"/>
    </location>
</feature>
<keyword evidence="1" id="KW-0472">Membrane</keyword>
<evidence type="ECO:0000313" key="2">
    <source>
        <dbReference type="EMBL" id="MBC8336045.1"/>
    </source>
</evidence>
<feature type="transmembrane region" description="Helical" evidence="1">
    <location>
        <begin position="391"/>
        <end position="411"/>
    </location>
</feature>
<evidence type="ECO:0000313" key="3">
    <source>
        <dbReference type="Proteomes" id="UP000614469"/>
    </source>
</evidence>
<proteinExistence type="predicted"/>
<feature type="transmembrane region" description="Helical" evidence="1">
    <location>
        <begin position="191"/>
        <end position="208"/>
    </location>
</feature>
<feature type="transmembrane region" description="Helical" evidence="1">
    <location>
        <begin position="87"/>
        <end position="105"/>
    </location>
</feature>
<feature type="transmembrane region" description="Helical" evidence="1">
    <location>
        <begin position="61"/>
        <end position="81"/>
    </location>
</feature>
<evidence type="ECO:0000256" key="1">
    <source>
        <dbReference type="SAM" id="Phobius"/>
    </source>
</evidence>
<sequence length="468" mass="53892">MDKWPSGKDYYWKLSQAFQQGQTHLLVEPSPELLQLENPYDLQQRNGIEYLWDTSFYKGKYYLYWGPIPAVIGVLVSSITSKPVTDTGLVFLFVIGIASFSVLLLRDIHRKYKYPAWVFWGGVIASTVNIPLIWLLTRPKFYEVSIVGGQCFLMMGFFALFRAFRSPMLNKGHIVLASLSFGLAGATRINLLPSVIFLAIVIFWRIFVANQKKINFSLPALTAAFLPLALVACFMLWYNYDRFDSIFEFGHRYQLTGSSLPPNYKDTSSANYIIPNLYSYVFRPPSLDREFPFLTVPWVKENMWPYFIHIPEHYYYTEPVAGILFIVPLVGLALLFLARYFWLLVNGDLSVPEIGDGGHENQISWYRFSMLGCFLIQAFILVIFINSAMRYLFDISTLLIVLSVIFMGSYLHTFAQNKFQIRIAALLWILVSMLTVLAGFIIGFTGDENNFLNQNPSLYYQWLERFGG</sequence>
<dbReference type="AlphaFoldDB" id="A0A8J6TIQ0"/>
<keyword evidence="1" id="KW-0812">Transmembrane</keyword>
<feature type="transmembrane region" description="Helical" evidence="1">
    <location>
        <begin position="365"/>
        <end position="385"/>
    </location>
</feature>
<feature type="transmembrane region" description="Helical" evidence="1">
    <location>
        <begin position="320"/>
        <end position="345"/>
    </location>
</feature>
<dbReference type="Proteomes" id="UP000614469">
    <property type="component" value="Unassembled WGS sequence"/>
</dbReference>
<accession>A0A8J6TIQ0</accession>